<keyword evidence="2" id="KW-1003">Cell membrane</keyword>
<evidence type="ECO:0000256" key="5">
    <source>
        <dbReference type="ARBA" id="ARBA00023136"/>
    </source>
</evidence>
<comment type="caution">
    <text evidence="7">The sequence shown here is derived from an EMBL/GenBank/DDBJ whole genome shotgun (WGS) entry which is preliminary data.</text>
</comment>
<gene>
    <name evidence="7" type="ORF">O0V09_04395</name>
</gene>
<dbReference type="GO" id="GO:0016746">
    <property type="term" value="F:acyltransferase activity"/>
    <property type="evidence" value="ECO:0007669"/>
    <property type="project" value="UniProtKB-KW"/>
</dbReference>
<organism evidence="7 8">
    <name type="scientific">Dasania phycosphaerae</name>
    <dbReference type="NCBI Taxonomy" id="2950436"/>
    <lineage>
        <taxon>Bacteria</taxon>
        <taxon>Pseudomonadati</taxon>
        <taxon>Pseudomonadota</taxon>
        <taxon>Gammaproteobacteria</taxon>
        <taxon>Cellvibrionales</taxon>
        <taxon>Spongiibacteraceae</taxon>
        <taxon>Dasania</taxon>
    </lineage>
</organism>
<evidence type="ECO:0000256" key="4">
    <source>
        <dbReference type="ARBA" id="ARBA00022679"/>
    </source>
</evidence>
<evidence type="ECO:0000313" key="7">
    <source>
        <dbReference type="EMBL" id="MCZ0864424.1"/>
    </source>
</evidence>
<proteinExistence type="predicted"/>
<sequence>MKSWLALTTIKSFALLPMPLLRVLGRWVGYGAWLSNGRSRQITEFNIALCYPQLSAAQQRHLAKQSVQQLGVLLLEMGPVWRWSPQRLMQHITEVSDLALLERAEQAGKGTVVVLPHLGCWELMGVFLAQRGAVTSLYQPPEDPGFDQMIYHARQRTGNTLVPTNTRGVKALLKALKAGETVVILPDQLPVEGSGEFADFYGQPTYTMTLVHNLIKRTGANLVGAVAERTGRSGYKISFVPAPADINASDSKLSLTALNRCVENCVQLCPEQYQWEYNRFKWLPNGQRRSYKN</sequence>
<dbReference type="PANTHER" id="PTHR30606">
    <property type="entry name" value="LIPID A BIOSYNTHESIS LAUROYL ACYLTRANSFERASE"/>
    <property type="match status" value="1"/>
</dbReference>
<accession>A0A9J6RJL0</accession>
<keyword evidence="4" id="KW-0808">Transferase</keyword>
<dbReference type="CDD" id="cd07984">
    <property type="entry name" value="LPLAT_LABLAT-like"/>
    <property type="match status" value="1"/>
</dbReference>
<name>A0A9J6RJL0_9GAMM</name>
<dbReference type="GO" id="GO:0005886">
    <property type="term" value="C:plasma membrane"/>
    <property type="evidence" value="ECO:0007669"/>
    <property type="project" value="UniProtKB-SubCell"/>
</dbReference>
<evidence type="ECO:0000256" key="2">
    <source>
        <dbReference type="ARBA" id="ARBA00022475"/>
    </source>
</evidence>
<dbReference type="EMBL" id="JAPTGG010000003">
    <property type="protein sequence ID" value="MCZ0864424.1"/>
    <property type="molecule type" value="Genomic_DNA"/>
</dbReference>
<dbReference type="Proteomes" id="UP001069090">
    <property type="component" value="Unassembled WGS sequence"/>
</dbReference>
<keyword evidence="3" id="KW-0997">Cell inner membrane</keyword>
<dbReference type="InterPro" id="IPR004960">
    <property type="entry name" value="LipA_acyltrans"/>
</dbReference>
<dbReference type="GO" id="GO:0009247">
    <property type="term" value="P:glycolipid biosynthetic process"/>
    <property type="evidence" value="ECO:0007669"/>
    <property type="project" value="UniProtKB-ARBA"/>
</dbReference>
<comment type="subcellular location">
    <subcellularLocation>
        <location evidence="1">Cell inner membrane</location>
    </subcellularLocation>
</comment>
<keyword evidence="8" id="KW-1185">Reference proteome</keyword>
<keyword evidence="5" id="KW-0472">Membrane</keyword>
<keyword evidence="6 7" id="KW-0012">Acyltransferase</keyword>
<evidence type="ECO:0000256" key="6">
    <source>
        <dbReference type="ARBA" id="ARBA00023315"/>
    </source>
</evidence>
<reference evidence="7 8" key="1">
    <citation type="submission" date="2022-12" db="EMBL/GenBank/DDBJ databases">
        <title>Dasania phycosphaerae sp. nov., isolated from particulate material of the south coast of Korea.</title>
        <authorList>
            <person name="Jiang Y."/>
        </authorList>
    </citation>
    <scope>NUCLEOTIDE SEQUENCE [LARGE SCALE GENOMIC DNA]</scope>
    <source>
        <strain evidence="7 8">GY-19</strain>
    </source>
</reference>
<evidence type="ECO:0000313" key="8">
    <source>
        <dbReference type="Proteomes" id="UP001069090"/>
    </source>
</evidence>
<evidence type="ECO:0000256" key="3">
    <source>
        <dbReference type="ARBA" id="ARBA00022519"/>
    </source>
</evidence>
<dbReference type="RefSeq" id="WP_258330580.1">
    <property type="nucleotide sequence ID" value="NZ_JAPTGG010000003.1"/>
</dbReference>
<dbReference type="Pfam" id="PF03279">
    <property type="entry name" value="Lip_A_acyltrans"/>
    <property type="match status" value="1"/>
</dbReference>
<protein>
    <submittedName>
        <fullName evidence="7">Lysophospholipid acyltransferase family protein</fullName>
    </submittedName>
</protein>
<dbReference type="PANTHER" id="PTHR30606:SF10">
    <property type="entry name" value="PHOSPHATIDYLINOSITOL MANNOSIDE ACYLTRANSFERASE"/>
    <property type="match status" value="1"/>
</dbReference>
<dbReference type="AlphaFoldDB" id="A0A9J6RJL0"/>
<dbReference type="PIRSF" id="PIRSF026649">
    <property type="entry name" value="MsbB"/>
    <property type="match status" value="1"/>
</dbReference>
<evidence type="ECO:0000256" key="1">
    <source>
        <dbReference type="ARBA" id="ARBA00004533"/>
    </source>
</evidence>